<dbReference type="Pfam" id="PF00342">
    <property type="entry name" value="PGI"/>
    <property type="match status" value="1"/>
</dbReference>
<evidence type="ECO:0000256" key="5">
    <source>
        <dbReference type="ARBA" id="ARBA00023235"/>
    </source>
</evidence>
<keyword evidence="4 7" id="KW-0324">Glycolysis</keyword>
<feature type="active site" evidence="7">
    <location>
        <position position="507"/>
    </location>
</feature>
<comment type="caution">
    <text evidence="9">The sequence shown here is derived from an EMBL/GenBank/DDBJ whole genome shotgun (WGS) entry which is preliminary data.</text>
</comment>
<evidence type="ECO:0000256" key="7">
    <source>
        <dbReference type="HAMAP-Rule" id="MF_00473"/>
    </source>
</evidence>
<dbReference type="GO" id="GO:0006096">
    <property type="term" value="P:glycolytic process"/>
    <property type="evidence" value="ECO:0007669"/>
    <property type="project" value="UniProtKB-UniRule"/>
</dbReference>
<dbReference type="PROSITE" id="PS00765">
    <property type="entry name" value="P_GLUCOSE_ISOMERASE_1"/>
    <property type="match status" value="1"/>
</dbReference>
<keyword evidence="5 7" id="KW-0413">Isomerase</keyword>
<dbReference type="SUPFAM" id="SSF53697">
    <property type="entry name" value="SIS domain"/>
    <property type="match status" value="1"/>
</dbReference>
<dbReference type="Gene3D" id="3.40.50.10490">
    <property type="entry name" value="Glucose-6-phosphate isomerase like protein, domain 1"/>
    <property type="match status" value="2"/>
</dbReference>
<keyword evidence="10" id="KW-1185">Reference proteome</keyword>
<dbReference type="PROSITE" id="PS00174">
    <property type="entry name" value="P_GLUCOSE_ISOMERASE_2"/>
    <property type="match status" value="1"/>
</dbReference>
<dbReference type="CDD" id="cd05016">
    <property type="entry name" value="SIS_PGI_2"/>
    <property type="match status" value="1"/>
</dbReference>
<comment type="pathway">
    <text evidence="7">Carbohydrate biosynthesis; gluconeogenesis.</text>
</comment>
<dbReference type="AlphaFoldDB" id="A0A840A6J3"/>
<organism evidence="9 10">
    <name type="scientific">Phenylobacterium haematophilum</name>
    <dbReference type="NCBI Taxonomy" id="98513"/>
    <lineage>
        <taxon>Bacteria</taxon>
        <taxon>Pseudomonadati</taxon>
        <taxon>Pseudomonadota</taxon>
        <taxon>Alphaproteobacteria</taxon>
        <taxon>Caulobacterales</taxon>
        <taxon>Caulobacteraceae</taxon>
        <taxon>Phenylobacterium</taxon>
    </lineage>
</organism>
<dbReference type="Proteomes" id="UP000530564">
    <property type="component" value="Unassembled WGS sequence"/>
</dbReference>
<keyword evidence="3 7" id="KW-0312">Gluconeogenesis</keyword>
<dbReference type="PRINTS" id="PR00662">
    <property type="entry name" value="G6PISOMERASE"/>
</dbReference>
<name>A0A840A6J3_9CAUL</name>
<dbReference type="GO" id="GO:0004347">
    <property type="term" value="F:glucose-6-phosphate isomerase activity"/>
    <property type="evidence" value="ECO:0007669"/>
    <property type="project" value="UniProtKB-UniRule"/>
</dbReference>
<dbReference type="GO" id="GO:0006094">
    <property type="term" value="P:gluconeogenesis"/>
    <property type="evidence" value="ECO:0007669"/>
    <property type="project" value="UniProtKB-UniRule"/>
</dbReference>
<evidence type="ECO:0000256" key="2">
    <source>
        <dbReference type="ARBA" id="ARBA00006604"/>
    </source>
</evidence>
<proteinExistence type="inferred from homology"/>
<feature type="active site" evidence="7">
    <location>
        <position position="379"/>
    </location>
</feature>
<dbReference type="GO" id="GO:0048029">
    <property type="term" value="F:monosaccharide binding"/>
    <property type="evidence" value="ECO:0007669"/>
    <property type="project" value="TreeGrafter"/>
</dbReference>
<dbReference type="Gene3D" id="1.10.1390.10">
    <property type="match status" value="1"/>
</dbReference>
<dbReference type="UniPathway" id="UPA00109">
    <property type="reaction ID" value="UER00181"/>
</dbReference>
<evidence type="ECO:0000256" key="1">
    <source>
        <dbReference type="ARBA" id="ARBA00004926"/>
    </source>
</evidence>
<gene>
    <name evidence="7" type="primary">pgi</name>
    <name evidence="9" type="ORF">GGQ61_003839</name>
</gene>
<evidence type="ECO:0000313" key="10">
    <source>
        <dbReference type="Proteomes" id="UP000530564"/>
    </source>
</evidence>
<dbReference type="CDD" id="cd05015">
    <property type="entry name" value="SIS_PGI_1"/>
    <property type="match status" value="1"/>
</dbReference>
<dbReference type="PROSITE" id="PS51463">
    <property type="entry name" value="P_GLUCOSE_ISOMERASE_3"/>
    <property type="match status" value="1"/>
</dbReference>
<dbReference type="RefSeq" id="WP_183776279.1">
    <property type="nucleotide sequence ID" value="NZ_JACIDK010000007.1"/>
</dbReference>
<dbReference type="GO" id="GO:0005829">
    <property type="term" value="C:cytosol"/>
    <property type="evidence" value="ECO:0007669"/>
    <property type="project" value="TreeGrafter"/>
</dbReference>
<dbReference type="UniPathway" id="UPA00138"/>
<dbReference type="InterPro" id="IPR035476">
    <property type="entry name" value="SIS_PGI_1"/>
</dbReference>
<dbReference type="NCBIfam" id="NF001211">
    <property type="entry name" value="PRK00179.1"/>
    <property type="match status" value="1"/>
</dbReference>
<dbReference type="InterPro" id="IPR001672">
    <property type="entry name" value="G6P_Isomerase"/>
</dbReference>
<dbReference type="PANTHER" id="PTHR11469:SF1">
    <property type="entry name" value="GLUCOSE-6-PHOSPHATE ISOMERASE"/>
    <property type="match status" value="1"/>
</dbReference>
<dbReference type="InterPro" id="IPR018189">
    <property type="entry name" value="Phosphoglucose_isomerase_CS"/>
</dbReference>
<dbReference type="EMBL" id="JACIDK010000007">
    <property type="protein sequence ID" value="MBB3893101.1"/>
    <property type="molecule type" value="Genomic_DNA"/>
</dbReference>
<dbReference type="PANTHER" id="PTHR11469">
    <property type="entry name" value="GLUCOSE-6-PHOSPHATE ISOMERASE"/>
    <property type="match status" value="1"/>
</dbReference>
<dbReference type="InterPro" id="IPR023096">
    <property type="entry name" value="G6P_Isomerase_C"/>
</dbReference>
<comment type="function">
    <text evidence="7">Catalyzes the reversible isomerization of glucose-6-phosphate to fructose-6-phosphate.</text>
</comment>
<keyword evidence="7" id="KW-0963">Cytoplasm</keyword>
<accession>A0A840A6J3</accession>
<dbReference type="GO" id="GO:0051156">
    <property type="term" value="P:glucose 6-phosphate metabolic process"/>
    <property type="evidence" value="ECO:0007669"/>
    <property type="project" value="TreeGrafter"/>
</dbReference>
<sequence>MTDLAAAWTTLETAAQDARERRIADLFKAEPDRLDKLSVEAPQLLLDLSKQPWSRAEAQAALALARAGGIEAARDRQFAGQAVNPSEDRAALHMALRAAKGADFQAKGEPVSAEVDATREAMAAIARAVRSGEKRGATGQPFSAIVHIGIGGSDFGPRLVWEALRPLSPQIELRFAANVDPADMALALAGLDPARTLVVVVSKTFTTQETIANATVARAWLRAALGQAGDAHLLAVSAAPSAAQAFGVPADQIFGFRDWVGGRYSVWSAVGLSCVIALGPEAFEELLAGARAMDDHFRTAPLAANAPVLLALAHIFNRNGLGRPIRAVVPYAQRLRLLPNFLQQLEMESNGKQAGVDGRPVPRGTAAAVFGDAGTNVQHAFFQLMHQGTDIIPLDIIAVAQASEGEPSNQTKLLANAIAQAEALMVGKPESEVRAELTAQGMAPAAIDVLAPQKTFHGNRPSSFILLDRLTPQALGALIALYEHKTFVEGVLWEINSFDQWGVELGKTLATRILGELEGGARGVHDPSTERLVSRLKG</sequence>
<reference evidence="9 10" key="1">
    <citation type="submission" date="2020-08" db="EMBL/GenBank/DDBJ databases">
        <title>Genomic Encyclopedia of Type Strains, Phase IV (KMG-IV): sequencing the most valuable type-strain genomes for metagenomic binning, comparative biology and taxonomic classification.</title>
        <authorList>
            <person name="Goeker M."/>
        </authorList>
    </citation>
    <scope>NUCLEOTIDE SEQUENCE [LARGE SCALE GENOMIC DNA]</scope>
    <source>
        <strain evidence="9 10">DSM 21793</strain>
    </source>
</reference>
<evidence type="ECO:0000256" key="4">
    <source>
        <dbReference type="ARBA" id="ARBA00023152"/>
    </source>
</evidence>
<comment type="similarity">
    <text evidence="2 7 8">Belongs to the GPI family.</text>
</comment>
<comment type="catalytic activity">
    <reaction evidence="6 7 8">
        <text>alpha-D-glucose 6-phosphate = beta-D-fructose 6-phosphate</text>
        <dbReference type="Rhea" id="RHEA:11816"/>
        <dbReference type="ChEBI" id="CHEBI:57634"/>
        <dbReference type="ChEBI" id="CHEBI:58225"/>
        <dbReference type="EC" id="5.3.1.9"/>
    </reaction>
</comment>
<protein>
    <recommendedName>
        <fullName evidence="7">Glucose-6-phosphate isomerase</fullName>
        <shortName evidence="7">GPI</shortName>
        <ecNumber evidence="7">5.3.1.9</ecNumber>
    </recommendedName>
    <alternativeName>
        <fullName evidence="7">Phosphoglucose isomerase</fullName>
        <shortName evidence="7">PGI</shortName>
    </alternativeName>
    <alternativeName>
        <fullName evidence="7">Phosphohexose isomerase</fullName>
        <shortName evidence="7">PHI</shortName>
    </alternativeName>
</protein>
<evidence type="ECO:0000256" key="3">
    <source>
        <dbReference type="ARBA" id="ARBA00022432"/>
    </source>
</evidence>
<dbReference type="EC" id="5.3.1.9" evidence="7"/>
<feature type="active site" description="Proton donor" evidence="7">
    <location>
        <position position="348"/>
    </location>
</feature>
<dbReference type="GO" id="GO:0097367">
    <property type="term" value="F:carbohydrate derivative binding"/>
    <property type="evidence" value="ECO:0007669"/>
    <property type="project" value="InterPro"/>
</dbReference>
<dbReference type="HAMAP" id="MF_00473">
    <property type="entry name" value="G6P_isomerase"/>
    <property type="match status" value="1"/>
</dbReference>
<evidence type="ECO:0000256" key="6">
    <source>
        <dbReference type="ARBA" id="ARBA00029321"/>
    </source>
</evidence>
<comment type="pathway">
    <text evidence="1 7 8">Carbohydrate degradation; glycolysis; D-glyceraldehyde 3-phosphate and glycerone phosphate from D-glucose: step 2/4.</text>
</comment>
<dbReference type="InterPro" id="IPR035482">
    <property type="entry name" value="SIS_PGI_2"/>
</dbReference>
<comment type="subcellular location">
    <subcellularLocation>
        <location evidence="7">Cytoplasm</location>
    </subcellularLocation>
</comment>
<evidence type="ECO:0000256" key="8">
    <source>
        <dbReference type="RuleBase" id="RU000612"/>
    </source>
</evidence>
<dbReference type="InterPro" id="IPR046348">
    <property type="entry name" value="SIS_dom_sf"/>
</dbReference>
<evidence type="ECO:0000313" key="9">
    <source>
        <dbReference type="EMBL" id="MBB3893101.1"/>
    </source>
</evidence>